<name>A0ABP6WI88_9ACTN</name>
<protein>
    <recommendedName>
        <fullName evidence="3">DUF4034 domain-containing protein</fullName>
    </recommendedName>
</protein>
<sequence length="312" mass="33737">MDDVILDPAASLERLTPLRSALAAHDWPTARRVLDDAAPAERTLLVLTAGPRDPEGFLRHVLGADPDDSRAAALLAQHLVTLAWRTRTYAPARQVSREQLRAFEDGLARAEQVLVEAAARRPDDPTLWVVRLSTARGLGLDLAEARRRYDRLAALDPSHLPGQAELLQSLCPKWGGTWPDAFAFAQACATGASGGALNAVLVVDAHVERWLDLRAQDPAAAATYLTGEVVRAEVVDAAQRSVWHPDFLPVPGWVQVLSTFALVFSEQGDQRATADLFARLGPLATVAPWSSLTTDPVALVRERRAAAVGVVR</sequence>
<dbReference type="Proteomes" id="UP001500767">
    <property type="component" value="Unassembled WGS sequence"/>
</dbReference>
<dbReference type="RefSeq" id="WP_204912580.1">
    <property type="nucleotide sequence ID" value="NZ_BAAAYR010000001.1"/>
</dbReference>
<evidence type="ECO:0008006" key="3">
    <source>
        <dbReference type="Google" id="ProtNLM"/>
    </source>
</evidence>
<evidence type="ECO:0000313" key="1">
    <source>
        <dbReference type="EMBL" id="GAA3551322.1"/>
    </source>
</evidence>
<reference evidence="2" key="1">
    <citation type="journal article" date="2019" name="Int. J. Syst. Evol. Microbiol.">
        <title>The Global Catalogue of Microorganisms (GCM) 10K type strain sequencing project: providing services to taxonomists for standard genome sequencing and annotation.</title>
        <authorList>
            <consortium name="The Broad Institute Genomics Platform"/>
            <consortium name="The Broad Institute Genome Sequencing Center for Infectious Disease"/>
            <person name="Wu L."/>
            <person name="Ma J."/>
        </authorList>
    </citation>
    <scope>NUCLEOTIDE SEQUENCE [LARGE SCALE GENOMIC DNA]</scope>
    <source>
        <strain evidence="2">JCM 16540</strain>
    </source>
</reference>
<organism evidence="1 2">
    <name type="scientific">Microlunatus spumicola</name>
    <dbReference type="NCBI Taxonomy" id="81499"/>
    <lineage>
        <taxon>Bacteria</taxon>
        <taxon>Bacillati</taxon>
        <taxon>Actinomycetota</taxon>
        <taxon>Actinomycetes</taxon>
        <taxon>Propionibacteriales</taxon>
        <taxon>Propionibacteriaceae</taxon>
        <taxon>Microlunatus</taxon>
    </lineage>
</organism>
<proteinExistence type="predicted"/>
<keyword evidence="2" id="KW-1185">Reference proteome</keyword>
<gene>
    <name evidence="1" type="ORF">GCM10022197_02790</name>
</gene>
<accession>A0ABP6WI88</accession>
<dbReference type="EMBL" id="BAAAYR010000001">
    <property type="protein sequence ID" value="GAA3551322.1"/>
    <property type="molecule type" value="Genomic_DNA"/>
</dbReference>
<comment type="caution">
    <text evidence="1">The sequence shown here is derived from an EMBL/GenBank/DDBJ whole genome shotgun (WGS) entry which is preliminary data.</text>
</comment>
<evidence type="ECO:0000313" key="2">
    <source>
        <dbReference type="Proteomes" id="UP001500767"/>
    </source>
</evidence>